<gene>
    <name evidence="8" type="ORF">M6B22_05770</name>
</gene>
<name>A0ABY7K0A0_9ACTN</name>
<reference evidence="8" key="1">
    <citation type="submission" date="2022-05" db="EMBL/GenBank/DDBJ databases">
        <title>Jatrophihabitans sp. SB3-54 whole genome sequence.</title>
        <authorList>
            <person name="Suh M.K."/>
            <person name="Eom M.K."/>
            <person name="Kim J.S."/>
            <person name="Kim H.S."/>
            <person name="Do H.E."/>
            <person name="Shin Y.K."/>
            <person name="Lee J.-S."/>
        </authorList>
    </citation>
    <scope>NUCLEOTIDE SEQUENCE</scope>
    <source>
        <strain evidence="8">SB3-54</strain>
    </source>
</reference>
<dbReference type="PANTHER" id="PTHR42718">
    <property type="entry name" value="MAJOR FACILITATOR SUPERFAMILY MULTIDRUG TRANSPORTER MFSC"/>
    <property type="match status" value="1"/>
</dbReference>
<feature type="transmembrane region" description="Helical" evidence="6">
    <location>
        <begin position="443"/>
        <end position="463"/>
    </location>
</feature>
<feature type="transmembrane region" description="Helical" evidence="6">
    <location>
        <begin position="351"/>
        <end position="370"/>
    </location>
</feature>
<feature type="transmembrane region" description="Helical" evidence="6">
    <location>
        <begin position="72"/>
        <end position="91"/>
    </location>
</feature>
<evidence type="ECO:0000313" key="8">
    <source>
        <dbReference type="EMBL" id="WAX58270.1"/>
    </source>
</evidence>
<keyword evidence="9" id="KW-1185">Reference proteome</keyword>
<evidence type="ECO:0000256" key="2">
    <source>
        <dbReference type="ARBA" id="ARBA00022448"/>
    </source>
</evidence>
<feature type="transmembrane region" description="Helical" evidence="6">
    <location>
        <begin position="189"/>
        <end position="208"/>
    </location>
</feature>
<dbReference type="Proteomes" id="UP001164693">
    <property type="component" value="Chromosome"/>
</dbReference>
<organism evidence="8 9">
    <name type="scientific">Jatrophihabitans cynanchi</name>
    <dbReference type="NCBI Taxonomy" id="2944128"/>
    <lineage>
        <taxon>Bacteria</taxon>
        <taxon>Bacillati</taxon>
        <taxon>Actinomycetota</taxon>
        <taxon>Actinomycetes</taxon>
        <taxon>Jatrophihabitantales</taxon>
        <taxon>Jatrophihabitantaceae</taxon>
        <taxon>Jatrophihabitans</taxon>
    </lineage>
</organism>
<protein>
    <submittedName>
        <fullName evidence="8">MFS transporter</fullName>
    </submittedName>
</protein>
<keyword evidence="5 6" id="KW-0472">Membrane</keyword>
<evidence type="ECO:0000256" key="6">
    <source>
        <dbReference type="SAM" id="Phobius"/>
    </source>
</evidence>
<dbReference type="Gene3D" id="1.20.1720.10">
    <property type="entry name" value="Multidrug resistance protein D"/>
    <property type="match status" value="1"/>
</dbReference>
<feature type="transmembrane region" description="Helical" evidence="6">
    <location>
        <begin position="318"/>
        <end position="339"/>
    </location>
</feature>
<feature type="transmembrane region" description="Helical" evidence="6">
    <location>
        <begin position="220"/>
        <end position="240"/>
    </location>
</feature>
<dbReference type="EMBL" id="CP097463">
    <property type="protein sequence ID" value="WAX58270.1"/>
    <property type="molecule type" value="Genomic_DNA"/>
</dbReference>
<keyword evidence="3 6" id="KW-0812">Transmembrane</keyword>
<proteinExistence type="predicted"/>
<accession>A0ABY7K0A0</accession>
<feature type="transmembrane region" description="Helical" evidence="6">
    <location>
        <begin position="415"/>
        <end position="436"/>
    </location>
</feature>
<evidence type="ECO:0000256" key="4">
    <source>
        <dbReference type="ARBA" id="ARBA00022989"/>
    </source>
</evidence>
<keyword evidence="2" id="KW-0813">Transport</keyword>
<feature type="transmembrane region" description="Helical" evidence="6">
    <location>
        <begin position="103"/>
        <end position="124"/>
    </location>
</feature>
<dbReference type="InterPro" id="IPR020846">
    <property type="entry name" value="MFS_dom"/>
</dbReference>
<dbReference type="SUPFAM" id="SSF103473">
    <property type="entry name" value="MFS general substrate transporter"/>
    <property type="match status" value="1"/>
</dbReference>
<dbReference type="Gene3D" id="1.20.1250.20">
    <property type="entry name" value="MFS general substrate transporter like domains"/>
    <property type="match status" value="1"/>
</dbReference>
<dbReference type="PROSITE" id="PS50850">
    <property type="entry name" value="MFS"/>
    <property type="match status" value="1"/>
</dbReference>
<feature type="transmembrane region" description="Helical" evidence="6">
    <location>
        <begin position="286"/>
        <end position="311"/>
    </location>
</feature>
<evidence type="ECO:0000259" key="7">
    <source>
        <dbReference type="PROSITE" id="PS50850"/>
    </source>
</evidence>
<dbReference type="Pfam" id="PF07690">
    <property type="entry name" value="MFS_1"/>
    <property type="match status" value="2"/>
</dbReference>
<dbReference type="RefSeq" id="WP_269444820.1">
    <property type="nucleotide sequence ID" value="NZ_CP097463.1"/>
</dbReference>
<evidence type="ECO:0000256" key="3">
    <source>
        <dbReference type="ARBA" id="ARBA00022692"/>
    </source>
</evidence>
<dbReference type="InterPro" id="IPR036259">
    <property type="entry name" value="MFS_trans_sf"/>
</dbReference>
<comment type="subcellular location">
    <subcellularLocation>
        <location evidence="1">Cell membrane</location>
        <topology evidence="1">Multi-pass membrane protein</topology>
    </subcellularLocation>
</comment>
<dbReference type="PANTHER" id="PTHR42718:SF9">
    <property type="entry name" value="MAJOR FACILITATOR SUPERFAMILY MULTIDRUG TRANSPORTER MFSC"/>
    <property type="match status" value="1"/>
</dbReference>
<evidence type="ECO:0000256" key="5">
    <source>
        <dbReference type="ARBA" id="ARBA00023136"/>
    </source>
</evidence>
<dbReference type="InterPro" id="IPR011701">
    <property type="entry name" value="MFS"/>
</dbReference>
<sequence length="473" mass="48400">MAYQLRKAPRAPVASVALAPAPTAERARPAGPLVLPALLGATIIGTLSNNILNVPLRNVTDSFHASVSAGVLVVSSFVLVLAAGMALTGWVGDRFGRNRTLTAALILMVAAQVGAALAPSLGVLVATRAVQGLACSAIPPQVMGMLADIFPARQRARMMGAWAAANGAGQAVGPPLGGLLTGLWGWRSIFWLLAPLTVLVIGFTRSLPRSDSPRPAPLHWQGAALLTIGATLVMTAATAVPQRAVPGWVDGALGLAGVSCIAGFVVTSRRTAHPLVPLPLLTEIRFVRSAIATLTQMFALMTFLVAVPLYITGTLGRSAGITGLLFFVLPAAMAVLAPVVGALSDRVGPRLVLRCGLVVLIASCLAMGIFTEQQARSLPLLCVLLFALGTGVALVQTPAATGATRSPAGRQGSALGLFNMMRFGGSAFGAAWVAVLYPRGAMLLLFGGAALLVLLALVVSIVGPDPEPVATPS</sequence>
<feature type="transmembrane region" description="Helical" evidence="6">
    <location>
        <begin position="377"/>
        <end position="395"/>
    </location>
</feature>
<feature type="transmembrane region" description="Helical" evidence="6">
    <location>
        <begin position="33"/>
        <end position="52"/>
    </location>
</feature>
<feature type="domain" description="Major facilitator superfamily (MFS) profile" evidence="7">
    <location>
        <begin position="34"/>
        <end position="467"/>
    </location>
</feature>
<feature type="transmembrane region" description="Helical" evidence="6">
    <location>
        <begin position="247"/>
        <end position="266"/>
    </location>
</feature>
<evidence type="ECO:0000313" key="9">
    <source>
        <dbReference type="Proteomes" id="UP001164693"/>
    </source>
</evidence>
<dbReference type="PRINTS" id="PR01036">
    <property type="entry name" value="TCRTETB"/>
</dbReference>
<keyword evidence="4 6" id="KW-1133">Transmembrane helix</keyword>
<evidence type="ECO:0000256" key="1">
    <source>
        <dbReference type="ARBA" id="ARBA00004651"/>
    </source>
</evidence>